<feature type="region of interest" description="Disordered" evidence="1">
    <location>
        <begin position="33"/>
        <end position="52"/>
    </location>
</feature>
<comment type="caution">
    <text evidence="2">The sequence shown here is derived from an EMBL/GenBank/DDBJ whole genome shotgun (WGS) entry which is preliminary data.</text>
</comment>
<keyword evidence="3" id="KW-1185">Reference proteome</keyword>
<dbReference type="EMBL" id="MJEQ01037183">
    <property type="protein sequence ID" value="OIT08125.1"/>
    <property type="molecule type" value="Genomic_DNA"/>
</dbReference>
<evidence type="ECO:0000313" key="3">
    <source>
        <dbReference type="Proteomes" id="UP000187609"/>
    </source>
</evidence>
<name>A0A1J6ISE4_NICAT</name>
<proteinExistence type="predicted"/>
<dbReference type="Gramene" id="OIT08125">
    <property type="protein sequence ID" value="OIT08125"/>
    <property type="gene ID" value="A4A49_13768"/>
</dbReference>
<reference evidence="2" key="1">
    <citation type="submission" date="2016-11" db="EMBL/GenBank/DDBJ databases">
        <title>The genome of Nicotiana attenuata.</title>
        <authorList>
            <person name="Xu S."/>
            <person name="Brockmoeller T."/>
            <person name="Gaquerel E."/>
            <person name="Navarro A."/>
            <person name="Kuhl H."/>
            <person name="Gase K."/>
            <person name="Ling Z."/>
            <person name="Zhou W."/>
            <person name="Kreitzer C."/>
            <person name="Stanke M."/>
            <person name="Tang H."/>
            <person name="Lyons E."/>
            <person name="Pandey P."/>
            <person name="Pandey S.P."/>
            <person name="Timmermann B."/>
            <person name="Baldwin I.T."/>
        </authorList>
    </citation>
    <scope>NUCLEOTIDE SEQUENCE [LARGE SCALE GENOMIC DNA]</scope>
    <source>
        <strain evidence="2">UT</strain>
    </source>
</reference>
<dbReference type="Proteomes" id="UP000187609">
    <property type="component" value="Unassembled WGS sequence"/>
</dbReference>
<feature type="compositionally biased region" description="Polar residues" evidence="1">
    <location>
        <begin position="39"/>
        <end position="52"/>
    </location>
</feature>
<evidence type="ECO:0000256" key="1">
    <source>
        <dbReference type="SAM" id="MobiDB-lite"/>
    </source>
</evidence>
<organism evidence="2 3">
    <name type="scientific">Nicotiana attenuata</name>
    <name type="common">Coyote tobacco</name>
    <dbReference type="NCBI Taxonomy" id="49451"/>
    <lineage>
        <taxon>Eukaryota</taxon>
        <taxon>Viridiplantae</taxon>
        <taxon>Streptophyta</taxon>
        <taxon>Embryophyta</taxon>
        <taxon>Tracheophyta</taxon>
        <taxon>Spermatophyta</taxon>
        <taxon>Magnoliopsida</taxon>
        <taxon>eudicotyledons</taxon>
        <taxon>Gunneridae</taxon>
        <taxon>Pentapetalae</taxon>
        <taxon>asterids</taxon>
        <taxon>lamiids</taxon>
        <taxon>Solanales</taxon>
        <taxon>Solanaceae</taxon>
        <taxon>Nicotianoideae</taxon>
        <taxon>Nicotianeae</taxon>
        <taxon>Nicotiana</taxon>
    </lineage>
</organism>
<dbReference type="AlphaFoldDB" id="A0A1J6ISE4"/>
<sequence length="139" mass="15864">MNSVVTASTKVANEFGSEITMTTKTRIRIRRLEPHQRSSHNPNTKQFRIQVNSMHLKPKNRNRSQGEEAETSLFLDYKSAGFWVVSMEKKVQKCCVFTRVFERSSQNQPEKLLSVVFLLKQNDVGKGVSRSKTSASQLS</sequence>
<accession>A0A1J6ISE4</accession>
<evidence type="ECO:0000313" key="2">
    <source>
        <dbReference type="EMBL" id="OIT08125.1"/>
    </source>
</evidence>
<protein>
    <submittedName>
        <fullName evidence="2">Uncharacterized protein</fullName>
    </submittedName>
</protein>
<gene>
    <name evidence="2" type="ORF">A4A49_13768</name>
</gene>